<feature type="compositionally biased region" description="Pro residues" evidence="1">
    <location>
        <begin position="175"/>
        <end position="192"/>
    </location>
</feature>
<accession>A0A7S2BLM6</accession>
<feature type="compositionally biased region" description="Low complexity" evidence="1">
    <location>
        <begin position="1"/>
        <end position="16"/>
    </location>
</feature>
<protein>
    <submittedName>
        <fullName evidence="2">Uncharacterized protein</fullName>
    </submittedName>
</protein>
<dbReference type="EMBL" id="HBGU01004643">
    <property type="protein sequence ID" value="CAD9400557.1"/>
    <property type="molecule type" value="Transcribed_RNA"/>
</dbReference>
<name>A0A7S2BLM6_9EUKA</name>
<evidence type="ECO:0000313" key="2">
    <source>
        <dbReference type="EMBL" id="CAD9400557.1"/>
    </source>
</evidence>
<feature type="compositionally biased region" description="Low complexity" evidence="1">
    <location>
        <begin position="41"/>
        <end position="53"/>
    </location>
</feature>
<feature type="compositionally biased region" description="Low complexity" evidence="1">
    <location>
        <begin position="197"/>
        <end position="209"/>
    </location>
</feature>
<dbReference type="AlphaFoldDB" id="A0A7S2BLM6"/>
<reference evidence="2" key="1">
    <citation type="submission" date="2021-01" db="EMBL/GenBank/DDBJ databases">
        <authorList>
            <person name="Corre E."/>
            <person name="Pelletier E."/>
            <person name="Niang G."/>
            <person name="Scheremetjew M."/>
            <person name="Finn R."/>
            <person name="Kale V."/>
            <person name="Holt S."/>
            <person name="Cochrane G."/>
            <person name="Meng A."/>
            <person name="Brown T."/>
            <person name="Cohen L."/>
        </authorList>
    </citation>
    <scope>NUCLEOTIDE SEQUENCE</scope>
    <source>
        <strain evidence="2">UTEX LB 985</strain>
    </source>
</reference>
<feature type="region of interest" description="Disordered" evidence="1">
    <location>
        <begin position="112"/>
        <end position="209"/>
    </location>
</feature>
<feature type="region of interest" description="Disordered" evidence="1">
    <location>
        <begin position="1"/>
        <end position="96"/>
    </location>
</feature>
<evidence type="ECO:0000256" key="1">
    <source>
        <dbReference type="SAM" id="MobiDB-lite"/>
    </source>
</evidence>
<organism evidence="2">
    <name type="scientific">Haptolina brevifila</name>
    <dbReference type="NCBI Taxonomy" id="156173"/>
    <lineage>
        <taxon>Eukaryota</taxon>
        <taxon>Haptista</taxon>
        <taxon>Haptophyta</taxon>
        <taxon>Prymnesiophyceae</taxon>
        <taxon>Prymnesiales</taxon>
        <taxon>Prymnesiaceae</taxon>
        <taxon>Haptolina</taxon>
    </lineage>
</organism>
<proteinExistence type="predicted"/>
<sequence length="267" mass="27652">MASPSSQLASPSGSEASKTDESKRGNMRVSIPPLLKRKSWAKAGKGVKNAGAKMVRAVSLPTKGGQKYGANEPGDEAASPATPTRTVNEDTLDDAKDVLEKASETIIAAAVETELVADSVPEVDASAEPVEEPLPVPEPTSAEPKPTPEPETEPEPALKPAPEPTPEPEPEPEPEPAAPQPAAPEPAAPEPPTSVFAAAEPAPKPAAEVAVEVESAGAIKPASSKTEPEIPVTIVTSDGTLVMAWWRKPLECVMHGLKKAVCLPTDM</sequence>
<gene>
    <name evidence="2" type="ORF">CBRE1094_LOCUS2505</name>
</gene>